<gene>
    <name evidence="1" type="ORF">RPERSI_LOCUS34044</name>
</gene>
<reference evidence="1" key="1">
    <citation type="submission" date="2021-06" db="EMBL/GenBank/DDBJ databases">
        <authorList>
            <person name="Kallberg Y."/>
            <person name="Tangrot J."/>
            <person name="Rosling A."/>
        </authorList>
    </citation>
    <scope>NUCLEOTIDE SEQUENCE</scope>
    <source>
        <strain evidence="1">MA461A</strain>
    </source>
</reference>
<feature type="non-terminal residue" evidence="1">
    <location>
        <position position="200"/>
    </location>
</feature>
<accession>A0ACA9SQE1</accession>
<protein>
    <submittedName>
        <fullName evidence="1">13739_t:CDS:1</fullName>
    </submittedName>
</protein>
<dbReference type="Proteomes" id="UP000789920">
    <property type="component" value="Unassembled WGS sequence"/>
</dbReference>
<proteinExistence type="predicted"/>
<evidence type="ECO:0000313" key="1">
    <source>
        <dbReference type="EMBL" id="CAG8846253.1"/>
    </source>
</evidence>
<dbReference type="EMBL" id="CAJVQC010150332">
    <property type="protein sequence ID" value="CAG8846253.1"/>
    <property type="molecule type" value="Genomic_DNA"/>
</dbReference>
<evidence type="ECO:0000313" key="2">
    <source>
        <dbReference type="Proteomes" id="UP000789920"/>
    </source>
</evidence>
<sequence length="200" mass="22724">SELFSKWSEAFASARHKLLAIKRQEGIEEIKRKGIIIDKEVSLKTYLEFCKGEPSISVKHHLIDGKIEAYEMPLDHHASVQGMLTGIMFNWNNQLRVIGEIDIIVGANSVYRPDICVRPLNRRRPQLAQAINSTGNPYPTLVVEIGSTESLNHLHDKVANYFSQRTTIQIYIAIKLFPSRRDGTFALLALLYLRNNPNPT</sequence>
<keyword evidence="2" id="KW-1185">Reference proteome</keyword>
<feature type="non-terminal residue" evidence="1">
    <location>
        <position position="1"/>
    </location>
</feature>
<organism evidence="1 2">
    <name type="scientific">Racocetra persica</name>
    <dbReference type="NCBI Taxonomy" id="160502"/>
    <lineage>
        <taxon>Eukaryota</taxon>
        <taxon>Fungi</taxon>
        <taxon>Fungi incertae sedis</taxon>
        <taxon>Mucoromycota</taxon>
        <taxon>Glomeromycotina</taxon>
        <taxon>Glomeromycetes</taxon>
        <taxon>Diversisporales</taxon>
        <taxon>Gigasporaceae</taxon>
        <taxon>Racocetra</taxon>
    </lineage>
</organism>
<comment type="caution">
    <text evidence="1">The sequence shown here is derived from an EMBL/GenBank/DDBJ whole genome shotgun (WGS) entry which is preliminary data.</text>
</comment>
<name>A0ACA9SQE1_9GLOM</name>